<feature type="domain" description="PKS/mFAS DH" evidence="8">
    <location>
        <begin position="464"/>
        <end position="769"/>
    </location>
</feature>
<dbReference type="STRING" id="109264.A0A1F7ZI82"/>
<dbReference type="SUPFAM" id="SSF55048">
    <property type="entry name" value="Probable ACP-binding domain of malonyl-CoA ACP transacylase"/>
    <property type="match status" value="1"/>
</dbReference>
<dbReference type="NCBIfam" id="TIGR04532">
    <property type="entry name" value="PT_fungal_PKS"/>
    <property type="match status" value="1"/>
</dbReference>
<dbReference type="InterPro" id="IPR036736">
    <property type="entry name" value="ACP-like_sf"/>
</dbReference>
<dbReference type="InterPro" id="IPR014043">
    <property type="entry name" value="Acyl_transferase_dom"/>
</dbReference>
<feature type="region of interest" description="N-terminal hotdog fold" evidence="5">
    <location>
        <begin position="464"/>
        <end position="595"/>
    </location>
</feature>
<dbReference type="GO" id="GO:0031177">
    <property type="term" value="F:phosphopantetheine binding"/>
    <property type="evidence" value="ECO:0007669"/>
    <property type="project" value="InterPro"/>
</dbReference>
<dbReference type="FunFam" id="1.10.1200.10:FF:000011">
    <property type="entry name" value="Sterigmatocystin biosynthesis polyketide synthase"/>
    <property type="match status" value="2"/>
</dbReference>
<evidence type="ECO:0000256" key="4">
    <source>
        <dbReference type="ARBA" id="ARBA00022737"/>
    </source>
</evidence>
<accession>A0A1F7ZI82</accession>
<dbReference type="PROSITE" id="PS00012">
    <property type="entry name" value="PHOSPHOPANTETHEINE"/>
    <property type="match status" value="1"/>
</dbReference>
<feature type="domain" description="Carrier" evidence="7">
    <location>
        <begin position="809"/>
        <end position="887"/>
    </location>
</feature>
<dbReference type="SUPFAM" id="SSF47336">
    <property type="entry name" value="ACP-like"/>
    <property type="match status" value="2"/>
</dbReference>
<feature type="domain" description="Carrier" evidence="7">
    <location>
        <begin position="914"/>
        <end position="990"/>
    </location>
</feature>
<dbReference type="InterPro" id="IPR042104">
    <property type="entry name" value="PKS_dehydratase_sf"/>
</dbReference>
<reference evidence="9 10" key="1">
    <citation type="journal article" date="2016" name="Genome Biol. Evol.">
        <title>Draft genome sequence of an aflatoxigenic Aspergillus species, A. bombycis.</title>
        <authorList>
            <person name="Moore G.G."/>
            <person name="Mack B.M."/>
            <person name="Beltz S.B."/>
            <person name="Gilbert M.K."/>
        </authorList>
    </citation>
    <scope>NUCLEOTIDE SEQUENCE [LARGE SCALE GENOMIC DNA]</scope>
    <source>
        <strain evidence="10">NRRL 26010</strain>
    </source>
</reference>
<dbReference type="GeneID" id="34455626"/>
<keyword evidence="10" id="KW-1185">Reference proteome</keyword>
<dbReference type="SUPFAM" id="SSF52151">
    <property type="entry name" value="FabD/lysophospholipase-like"/>
    <property type="match status" value="1"/>
</dbReference>
<dbReference type="InterPro" id="IPR049900">
    <property type="entry name" value="PKS_mFAS_DH"/>
</dbReference>
<feature type="region of interest" description="C-terminal hotdog fold" evidence="5">
    <location>
        <begin position="622"/>
        <end position="769"/>
    </location>
</feature>
<dbReference type="Pfam" id="PF22621">
    <property type="entry name" value="CurL-like_PKS_C"/>
    <property type="match status" value="1"/>
</dbReference>
<keyword evidence="3" id="KW-0808">Transferase</keyword>
<dbReference type="EMBL" id="LYCR01000262">
    <property type="protein sequence ID" value="OGM39160.1"/>
    <property type="molecule type" value="Genomic_DNA"/>
</dbReference>
<dbReference type="FunFam" id="3.40.366.10:FF:000002">
    <property type="entry name" value="Probable polyketide synthase 2"/>
    <property type="match status" value="1"/>
</dbReference>
<feature type="active site" description="Proton donor; for dehydratase activity" evidence="5">
    <location>
        <position position="682"/>
    </location>
</feature>
<dbReference type="Proteomes" id="UP000179179">
    <property type="component" value="Unassembled WGS sequence"/>
</dbReference>
<dbReference type="InterPro" id="IPR009081">
    <property type="entry name" value="PP-bd_ACP"/>
</dbReference>
<dbReference type="Pfam" id="PF00975">
    <property type="entry name" value="Thioesterase"/>
    <property type="match status" value="1"/>
</dbReference>
<dbReference type="InterPro" id="IPR029058">
    <property type="entry name" value="AB_hydrolase_fold"/>
</dbReference>
<dbReference type="SMART" id="SM00823">
    <property type="entry name" value="PKS_PP"/>
    <property type="match status" value="2"/>
</dbReference>
<dbReference type="SMART" id="SM00827">
    <property type="entry name" value="PKS_AT"/>
    <property type="match status" value="1"/>
</dbReference>
<dbReference type="GO" id="GO:0006633">
    <property type="term" value="P:fatty acid biosynthetic process"/>
    <property type="evidence" value="ECO:0007669"/>
    <property type="project" value="TreeGrafter"/>
</dbReference>
<dbReference type="PROSITE" id="PS52019">
    <property type="entry name" value="PKS_MFAS_DH"/>
    <property type="match status" value="1"/>
</dbReference>
<dbReference type="FunFam" id="3.10.129.110:FF:000001">
    <property type="entry name" value="Sterigmatocystin biosynthesis polyketide synthase"/>
    <property type="match status" value="1"/>
</dbReference>
<keyword evidence="1" id="KW-0596">Phosphopantetheine</keyword>
<feature type="non-terminal residue" evidence="9">
    <location>
        <position position="1"/>
    </location>
</feature>
<dbReference type="InterPro" id="IPR030918">
    <property type="entry name" value="PT_fungal_PKS"/>
</dbReference>
<evidence type="ECO:0000259" key="8">
    <source>
        <dbReference type="PROSITE" id="PS52019"/>
    </source>
</evidence>
<evidence type="ECO:0000259" key="7">
    <source>
        <dbReference type="PROSITE" id="PS50075"/>
    </source>
</evidence>
<dbReference type="InterPro" id="IPR001227">
    <property type="entry name" value="Ac_transferase_dom_sf"/>
</dbReference>
<feature type="region of interest" description="Disordered" evidence="6">
    <location>
        <begin position="989"/>
        <end position="1009"/>
    </location>
</feature>
<dbReference type="PANTHER" id="PTHR43775:SF40">
    <property type="entry name" value="NORSOLORINIC ACID SYNTHASE STCA"/>
    <property type="match status" value="1"/>
</dbReference>
<evidence type="ECO:0000256" key="1">
    <source>
        <dbReference type="ARBA" id="ARBA00022450"/>
    </source>
</evidence>
<dbReference type="Gene3D" id="3.40.366.10">
    <property type="entry name" value="Malonyl-Coenzyme A Acyl Carrier Protein, domain 2"/>
    <property type="match status" value="1"/>
</dbReference>
<dbReference type="OrthoDB" id="10253869at2759"/>
<organism evidence="9 10">
    <name type="scientific">Aspergillus bombycis</name>
    <dbReference type="NCBI Taxonomy" id="109264"/>
    <lineage>
        <taxon>Eukaryota</taxon>
        <taxon>Fungi</taxon>
        <taxon>Dikarya</taxon>
        <taxon>Ascomycota</taxon>
        <taxon>Pezizomycotina</taxon>
        <taxon>Eurotiomycetes</taxon>
        <taxon>Eurotiomycetidae</taxon>
        <taxon>Eurotiales</taxon>
        <taxon>Aspergillaceae</taxon>
        <taxon>Aspergillus</taxon>
    </lineage>
</organism>
<dbReference type="Gene3D" id="3.40.50.1820">
    <property type="entry name" value="alpha/beta hydrolase"/>
    <property type="match status" value="1"/>
</dbReference>
<keyword evidence="2" id="KW-0597">Phosphoprotein</keyword>
<dbReference type="InterPro" id="IPR016036">
    <property type="entry name" value="Malonyl_transacylase_ACP-bd"/>
</dbReference>
<gene>
    <name evidence="9" type="ORF">ABOM_012237</name>
</gene>
<evidence type="ECO:0000256" key="2">
    <source>
        <dbReference type="ARBA" id="ARBA00022553"/>
    </source>
</evidence>
<evidence type="ECO:0000256" key="6">
    <source>
        <dbReference type="SAM" id="MobiDB-lite"/>
    </source>
</evidence>
<evidence type="ECO:0000313" key="10">
    <source>
        <dbReference type="Proteomes" id="UP000179179"/>
    </source>
</evidence>
<protein>
    <recommendedName>
        <fullName evidence="11">Polyketide synthase</fullName>
    </recommendedName>
</protein>
<feature type="compositionally biased region" description="Low complexity" evidence="6">
    <location>
        <begin position="1000"/>
        <end position="1009"/>
    </location>
</feature>
<dbReference type="SUPFAM" id="SSF53474">
    <property type="entry name" value="alpha/beta-Hydrolases"/>
    <property type="match status" value="1"/>
</dbReference>
<name>A0A1F7ZI82_9EURO</name>
<dbReference type="Gene3D" id="3.30.70.3290">
    <property type="match status" value="1"/>
</dbReference>
<dbReference type="Gene3D" id="3.10.129.110">
    <property type="entry name" value="Polyketide synthase dehydratase"/>
    <property type="match status" value="1"/>
</dbReference>
<dbReference type="GO" id="GO:0004312">
    <property type="term" value="F:fatty acid synthase activity"/>
    <property type="evidence" value="ECO:0007669"/>
    <property type="project" value="TreeGrafter"/>
</dbReference>
<dbReference type="InterPro" id="IPR020806">
    <property type="entry name" value="PKS_PP-bd"/>
</dbReference>
<dbReference type="Pfam" id="PF00698">
    <property type="entry name" value="Acyl_transf_1"/>
    <property type="match status" value="1"/>
</dbReference>
<dbReference type="PROSITE" id="PS50075">
    <property type="entry name" value="CARRIER"/>
    <property type="match status" value="2"/>
</dbReference>
<sequence>GLAVSAKNAVSLQANLKTMLESLRGRTDIPLGQLSYTTTARRNHHQHRVMLTGSTLDEICSQIEVAIRDQTGVNKTISSNLVFTFTGQGAQYPGMGKSFVENFSQFRYNIYRLDRMSQSLGFPSFLPVIQGDASRQQITDFSPVMVQLASVCMQMALSRLWASWGIMPAAVIGHSLGEFAALNVAGVLSDADTIFLVGKRAELLVQMCTQGTHSMLVVNASTDQIASILKDTPYETACINSPTETVLAGSIENVIALEQSLKQAGLKTLCLKVPYAFHSSQVEPILPDFEKVARGVTYHSPSIPVISPLDGDLITAAGVVGPVYLSRHCRDPVNMITALETAYNSQVITDRTIFLEIGPHPAVSGMLKATLGTQTTALSTAQRNRPIWHTLTAALKAIHNSGKSICWLAYHQDFKASHRVVQLPSYCWDLKDYWIQYVNDWSLRKGDRPLVINNLSTLESTTIHRVVEETSDSNTVSLIVEADISRPDLNPLVQGHVIGDIPLCTPSIYADIALSMGKYLLERYQPLLEDRLVDVSEMVISKALIAKPQGPQPLQAHVEADWASKQSTVKFVTFDSKGNELQHAQCVIRFKDRRLLEKLETEAVDVKRHMKVLRQGIAAETAARFNRHMVYRMIRPLANFHADYRAIDEIVLNSRTLEASSRVSFGSINTEGVFHTHPAIIDAFTQSCGFAMNCNEKCDLDLEVFINHGWGSCQIFEDISLDREYTTYTQMIPGKDNLWHGDIIVFDGDKVVACFQQLAIQGVPRRVLDVILSVESGQHQKRPHTTPSTIAVSKQSKPTTVAIPALVEPARPSRFQQAIQIISEESGIAVSDLTGTASFVDIGIDSLLSLAITARFREELNLDLDLESIFMDYPTINELREALRSLEEENHAFEEANYSQAPIIHSEPEFKSSEGDFLTALQIISEEAGIAVADLTNDAVFADMGIDSLLSLVIVSRFREELGLESFDLDSVFVDNPTVADLKSFLTDGSSSSPIAAETPSRSPSPVGRVSLFDKREDVTPISSQGSDTTGQVQPVRQATSVVLQGSPKSCGRTLFLLPDGSGSATSYASIPRIDKDTCVIALNSPYIKDPSKLSHCSLGDLVEGYLIELRRRQSTGPYHLGGWSAGGILAYRLAQILSDEGEEIRSLILIDSPPPRGLDRLPQHFYEMCDSLNIFGKLGKNTAVENDKRYIAKKPEWLIPHFNGVIDVLHDYWAEPLMDYQCPKVSLIWACDSIMDDINLPPLTPHKDDTVGMKFLTEKRTDFSGNGWEDLFPGSKLAIEKAHGANHFSMMQEPFVIELAAFIRKAMS</sequence>
<evidence type="ECO:0000256" key="5">
    <source>
        <dbReference type="PROSITE-ProRule" id="PRU01363"/>
    </source>
</evidence>
<dbReference type="InterPro" id="IPR001031">
    <property type="entry name" value="Thioesterase"/>
</dbReference>
<dbReference type="PANTHER" id="PTHR43775">
    <property type="entry name" value="FATTY ACID SYNTHASE"/>
    <property type="match status" value="1"/>
</dbReference>
<dbReference type="FunFam" id="3.40.50.1820:FF:000116">
    <property type="entry name" value="Sterigmatocystin biosynthesis polyketide synthase"/>
    <property type="match status" value="1"/>
</dbReference>
<feature type="active site" description="Proton acceptor; for dehydratase activity" evidence="5">
    <location>
        <position position="496"/>
    </location>
</feature>
<comment type="caution">
    <text evidence="9">The sequence shown here is derived from an EMBL/GenBank/DDBJ whole genome shotgun (WGS) entry which is preliminary data.</text>
</comment>
<proteinExistence type="predicted"/>
<evidence type="ECO:0000313" key="9">
    <source>
        <dbReference type="EMBL" id="OGM39160.1"/>
    </source>
</evidence>
<dbReference type="GO" id="GO:0044550">
    <property type="term" value="P:secondary metabolite biosynthetic process"/>
    <property type="evidence" value="ECO:0007669"/>
    <property type="project" value="TreeGrafter"/>
</dbReference>
<evidence type="ECO:0008006" key="11">
    <source>
        <dbReference type="Google" id="ProtNLM"/>
    </source>
</evidence>
<dbReference type="Pfam" id="PF00550">
    <property type="entry name" value="PP-binding"/>
    <property type="match status" value="2"/>
</dbReference>
<dbReference type="InterPro" id="IPR016035">
    <property type="entry name" value="Acyl_Trfase/lysoPLipase"/>
</dbReference>
<dbReference type="RefSeq" id="XP_022382878.1">
    <property type="nucleotide sequence ID" value="XM_022539364.1"/>
</dbReference>
<dbReference type="Gene3D" id="1.10.1200.10">
    <property type="entry name" value="ACP-like"/>
    <property type="match status" value="2"/>
</dbReference>
<dbReference type="InterPro" id="IPR006162">
    <property type="entry name" value="Ppantetheine_attach_site"/>
</dbReference>
<evidence type="ECO:0000256" key="3">
    <source>
        <dbReference type="ARBA" id="ARBA00022679"/>
    </source>
</evidence>
<keyword evidence="4" id="KW-0677">Repeat</keyword>
<dbReference type="InterPro" id="IPR050091">
    <property type="entry name" value="PKS_NRPS_Biosynth_Enz"/>
</dbReference>